<evidence type="ECO:0000259" key="3">
    <source>
        <dbReference type="SMART" id="SM00672"/>
    </source>
</evidence>
<accession>A0AAN6JTW9</accession>
<evidence type="ECO:0000256" key="2">
    <source>
        <dbReference type="SAM" id="Phobius"/>
    </source>
</evidence>
<sequence>MFSRSQHHPEDEETVLPLTAVAGASGERAGAGSSGKGRNGDRETQQGDAEKYFDDEDGHDKHGADDYHDDEDAEERLVLPAPSPAWKYSSASGSSNNKQPHQPSSSSSSSSPLRRIARRLRQRWFSTLLYLAALLVVLNMVFGDGSNIGVRVSSFARKLASSKSWSAANSLTGTGAEASWAKAAWVEEPVRTDLHYDTPFNRDDLTLTEGECDAFFPGLWKDIERAEHYYARSRNPWSRDYLERSCSDETFSQLRVVIYHNRLYIKKYKQSDFTRTQTTLSLLQQAITSSRERLPNVEFCMDLQDWGSHGLFSLSRAPQQDDVWLMPDYAFFAWKEHIGGSYKEFREKSAELEKQIGWEGKVNKLFWRGSIHVGTEDREAMLAAAKGYPWNDAQPLDWSGDRHEWVSMIDHCKWKFHGFPEGNTYSGRLRYLQHCRSVIVTHEPRWIQHWTHLYNANSSSPDQNIVFVPLPKDTKAAKGDIDKDPAAVYGALWERLPEVMDELLRDDAKAKRIADNQWTFMRERYVSPASAACYWRKALKAFGRVQNYDVDLTGREISYEDHMLNGFPQWPIPEA</sequence>
<evidence type="ECO:0000256" key="1">
    <source>
        <dbReference type="SAM" id="MobiDB-lite"/>
    </source>
</evidence>
<dbReference type="Pfam" id="PF05686">
    <property type="entry name" value="Glyco_transf_90"/>
    <property type="match status" value="1"/>
</dbReference>
<reference evidence="4" key="1">
    <citation type="journal article" date="2023" name="PhytoFront">
        <title>Draft Genome Resources of Seven Strains of Tilletia horrida, Causal Agent of Kernel Smut of Rice.</title>
        <authorList>
            <person name="Khanal S."/>
            <person name="Antony Babu S."/>
            <person name="Zhou X.G."/>
        </authorList>
    </citation>
    <scope>NUCLEOTIDE SEQUENCE</scope>
    <source>
        <strain evidence="4">TX3</strain>
    </source>
</reference>
<keyword evidence="2" id="KW-0812">Transmembrane</keyword>
<dbReference type="InterPro" id="IPR051091">
    <property type="entry name" value="O-Glucosyltr/Glycosyltrsf_90"/>
</dbReference>
<dbReference type="InterPro" id="IPR006598">
    <property type="entry name" value="CAP10"/>
</dbReference>
<dbReference type="PANTHER" id="PTHR12203">
    <property type="entry name" value="KDEL LYS-ASP-GLU-LEU CONTAINING - RELATED"/>
    <property type="match status" value="1"/>
</dbReference>
<dbReference type="PANTHER" id="PTHR12203:SF107">
    <property type="entry name" value="GLYCOSYL TRANSFERASE CAP10 DOMAIN-CONTAINING PROTEIN"/>
    <property type="match status" value="1"/>
</dbReference>
<dbReference type="SMART" id="SM00672">
    <property type="entry name" value="CAP10"/>
    <property type="match status" value="1"/>
</dbReference>
<organism evidence="4 5">
    <name type="scientific">Tilletia horrida</name>
    <dbReference type="NCBI Taxonomy" id="155126"/>
    <lineage>
        <taxon>Eukaryota</taxon>
        <taxon>Fungi</taxon>
        <taxon>Dikarya</taxon>
        <taxon>Basidiomycota</taxon>
        <taxon>Ustilaginomycotina</taxon>
        <taxon>Exobasidiomycetes</taxon>
        <taxon>Tilletiales</taxon>
        <taxon>Tilletiaceae</taxon>
        <taxon>Tilletia</taxon>
    </lineage>
</organism>
<dbReference type="AlphaFoldDB" id="A0AAN6JTW9"/>
<comment type="caution">
    <text evidence="4">The sequence shown here is derived from an EMBL/GenBank/DDBJ whole genome shotgun (WGS) entry which is preliminary data.</text>
</comment>
<name>A0AAN6JTW9_9BASI</name>
<feature type="compositionally biased region" description="Basic and acidic residues" evidence="1">
    <location>
        <begin position="38"/>
        <end position="66"/>
    </location>
</feature>
<proteinExistence type="predicted"/>
<protein>
    <recommendedName>
        <fullName evidence="3">Glycosyl transferase CAP10 domain-containing protein</fullName>
    </recommendedName>
</protein>
<keyword evidence="5" id="KW-1185">Reference proteome</keyword>
<dbReference type="Proteomes" id="UP001176521">
    <property type="component" value="Unassembled WGS sequence"/>
</dbReference>
<dbReference type="EMBL" id="JAPDMQ010000019">
    <property type="protein sequence ID" value="KAK0540067.1"/>
    <property type="molecule type" value="Genomic_DNA"/>
</dbReference>
<keyword evidence="2" id="KW-1133">Transmembrane helix</keyword>
<keyword evidence="2" id="KW-0472">Membrane</keyword>
<feature type="compositionally biased region" description="Low complexity" evidence="1">
    <location>
        <begin position="20"/>
        <end position="31"/>
    </location>
</feature>
<feature type="transmembrane region" description="Helical" evidence="2">
    <location>
        <begin position="124"/>
        <end position="142"/>
    </location>
</feature>
<evidence type="ECO:0000313" key="4">
    <source>
        <dbReference type="EMBL" id="KAK0540067.1"/>
    </source>
</evidence>
<evidence type="ECO:0000313" key="5">
    <source>
        <dbReference type="Proteomes" id="UP001176521"/>
    </source>
</evidence>
<gene>
    <name evidence="4" type="ORF">OC842_000641</name>
</gene>
<feature type="region of interest" description="Disordered" evidence="1">
    <location>
        <begin position="1"/>
        <end position="113"/>
    </location>
</feature>
<feature type="compositionally biased region" description="Polar residues" evidence="1">
    <location>
        <begin position="89"/>
        <end position="103"/>
    </location>
</feature>
<feature type="domain" description="Glycosyl transferase CAP10" evidence="3">
    <location>
        <begin position="293"/>
        <end position="549"/>
    </location>
</feature>